<evidence type="ECO:0000256" key="18">
    <source>
        <dbReference type="SAM" id="MobiDB-lite"/>
    </source>
</evidence>
<dbReference type="Pfam" id="PF00667">
    <property type="entry name" value="FAD_binding_1"/>
    <property type="match status" value="1"/>
</dbReference>
<keyword evidence="8 16" id="KW-0521">NADP</keyword>
<name>A0A2T4U4T2_9BACI</name>
<dbReference type="PRINTS" id="PR00371">
    <property type="entry name" value="FPNCR"/>
</dbReference>
<evidence type="ECO:0000256" key="5">
    <source>
        <dbReference type="ARBA" id="ARBA00022643"/>
    </source>
</evidence>
<evidence type="ECO:0000259" key="19">
    <source>
        <dbReference type="PROSITE" id="PS50902"/>
    </source>
</evidence>
<dbReference type="FunFam" id="3.40.50.80:FF:000031">
    <property type="entry name" value="Bifunctional cytochrome P450/NADPH--P450 reductase"/>
    <property type="match status" value="1"/>
</dbReference>
<keyword evidence="10 16" id="KW-0560">Oxidoreductase</keyword>
<dbReference type="SUPFAM" id="SSF48264">
    <property type="entry name" value="Cytochrome P450"/>
    <property type="match status" value="1"/>
</dbReference>
<dbReference type="GO" id="GO:0070330">
    <property type="term" value="F:aromatase activity"/>
    <property type="evidence" value="ECO:0007669"/>
    <property type="project" value="UniProtKB-UniRule"/>
</dbReference>
<dbReference type="Pfam" id="PF00258">
    <property type="entry name" value="Flavodoxin_1"/>
    <property type="match status" value="1"/>
</dbReference>
<dbReference type="InterPro" id="IPR017927">
    <property type="entry name" value="FAD-bd_FR_type"/>
</dbReference>
<evidence type="ECO:0000256" key="8">
    <source>
        <dbReference type="ARBA" id="ARBA00022857"/>
    </source>
</evidence>
<comment type="catalytic activity">
    <reaction evidence="15 16">
        <text>2 oxidized [cytochrome P450] + NADPH = 2 reduced [cytochrome P450] + NADP(+) + H(+)</text>
        <dbReference type="Rhea" id="RHEA:24040"/>
        <dbReference type="Rhea" id="RHEA-COMP:14627"/>
        <dbReference type="Rhea" id="RHEA-COMP:14628"/>
        <dbReference type="ChEBI" id="CHEBI:15378"/>
        <dbReference type="ChEBI" id="CHEBI:55376"/>
        <dbReference type="ChEBI" id="CHEBI:57783"/>
        <dbReference type="ChEBI" id="CHEBI:58349"/>
        <dbReference type="ChEBI" id="CHEBI:60344"/>
        <dbReference type="EC" id="1.6.2.4"/>
    </reaction>
</comment>
<dbReference type="InterPro" id="IPR039261">
    <property type="entry name" value="FNR_nucleotide-bd"/>
</dbReference>
<keyword evidence="12 16" id="KW-0503">Monooxygenase</keyword>
<dbReference type="Pfam" id="PF00067">
    <property type="entry name" value="p450"/>
    <property type="match status" value="1"/>
</dbReference>
<dbReference type="GO" id="GO:0050660">
    <property type="term" value="F:flavin adenine dinucleotide binding"/>
    <property type="evidence" value="ECO:0007669"/>
    <property type="project" value="TreeGrafter"/>
</dbReference>
<dbReference type="FunFam" id="1.10.630.10:FF:000040">
    <property type="entry name" value="Bifunctional cytochrome P450/NADPH--P450 reductase"/>
    <property type="match status" value="1"/>
</dbReference>
<keyword evidence="2 16" id="KW-0813">Transport</keyword>
<proteinExistence type="inferred from homology"/>
<dbReference type="GO" id="GO:0005506">
    <property type="term" value="F:iron ion binding"/>
    <property type="evidence" value="ECO:0007669"/>
    <property type="project" value="UniProtKB-UniRule"/>
</dbReference>
<dbReference type="PROSITE" id="PS50902">
    <property type="entry name" value="FLAVODOXIN_LIKE"/>
    <property type="match status" value="1"/>
</dbReference>
<evidence type="ECO:0000256" key="11">
    <source>
        <dbReference type="ARBA" id="ARBA00023004"/>
    </source>
</evidence>
<dbReference type="InterPro" id="IPR036396">
    <property type="entry name" value="Cyt_P450_sf"/>
</dbReference>
<dbReference type="InterPro" id="IPR001094">
    <property type="entry name" value="Flavdoxin-like"/>
</dbReference>
<keyword evidence="5 16" id="KW-0288">FMN</keyword>
<dbReference type="Gene3D" id="1.10.630.10">
    <property type="entry name" value="Cytochrome P450"/>
    <property type="match status" value="1"/>
</dbReference>
<keyword evidence="6 16" id="KW-0479">Metal-binding</keyword>
<dbReference type="PROSITE" id="PS51384">
    <property type="entry name" value="FAD_FR"/>
    <property type="match status" value="1"/>
</dbReference>
<dbReference type="SUPFAM" id="SSF52343">
    <property type="entry name" value="Ferredoxin reductase-like, C-terminal NADP-linked domain"/>
    <property type="match status" value="1"/>
</dbReference>
<feature type="region of interest" description="Disordered" evidence="18">
    <location>
        <begin position="1"/>
        <end position="22"/>
    </location>
</feature>
<evidence type="ECO:0000256" key="13">
    <source>
        <dbReference type="ARBA" id="ARBA00023268"/>
    </source>
</evidence>
<dbReference type="EC" id="1.14.14.1" evidence="16"/>
<dbReference type="Gene3D" id="3.40.50.80">
    <property type="entry name" value="Nucleotide-binding domain of ferredoxin-NADP reductase (FNR) module"/>
    <property type="match status" value="1"/>
</dbReference>
<dbReference type="InterPro" id="IPR003097">
    <property type="entry name" value="CysJ-like_FAD-binding"/>
</dbReference>
<keyword evidence="4 16" id="KW-0285">Flavoprotein</keyword>
<dbReference type="SUPFAM" id="SSF52218">
    <property type="entry name" value="Flavoproteins"/>
    <property type="match status" value="1"/>
</dbReference>
<evidence type="ECO:0000256" key="10">
    <source>
        <dbReference type="ARBA" id="ARBA00023002"/>
    </source>
</evidence>
<dbReference type="EMBL" id="PZJJ01000019">
    <property type="protein sequence ID" value="PTL38411.1"/>
    <property type="molecule type" value="Genomic_DNA"/>
</dbReference>
<dbReference type="Gene3D" id="2.40.30.10">
    <property type="entry name" value="Translation factors"/>
    <property type="match status" value="1"/>
</dbReference>
<comment type="caution">
    <text evidence="21">The sequence shown here is derived from an EMBL/GenBank/DDBJ whole genome shotgun (WGS) entry which is preliminary data.</text>
</comment>
<dbReference type="RefSeq" id="WP_107585403.1">
    <property type="nucleotide sequence ID" value="NZ_PZJJ01000019.1"/>
</dbReference>
<comment type="catalytic activity">
    <reaction evidence="14 16">
        <text>an organic molecule + reduced [NADPH--hemoprotein reductase] + O2 = an alcohol + oxidized [NADPH--hemoprotein reductase] + H2O + H(+)</text>
        <dbReference type="Rhea" id="RHEA:17149"/>
        <dbReference type="Rhea" id="RHEA-COMP:11964"/>
        <dbReference type="Rhea" id="RHEA-COMP:11965"/>
        <dbReference type="ChEBI" id="CHEBI:15377"/>
        <dbReference type="ChEBI" id="CHEBI:15378"/>
        <dbReference type="ChEBI" id="CHEBI:15379"/>
        <dbReference type="ChEBI" id="CHEBI:30879"/>
        <dbReference type="ChEBI" id="CHEBI:57618"/>
        <dbReference type="ChEBI" id="CHEBI:58210"/>
        <dbReference type="ChEBI" id="CHEBI:142491"/>
        <dbReference type="EC" id="1.14.14.1"/>
    </reaction>
</comment>
<feature type="domain" description="FAD-binding FR-type" evidence="20">
    <location>
        <begin position="669"/>
        <end position="901"/>
    </location>
</feature>
<dbReference type="Proteomes" id="UP000240509">
    <property type="component" value="Unassembled WGS sequence"/>
</dbReference>
<evidence type="ECO:0000256" key="15">
    <source>
        <dbReference type="ARBA" id="ARBA00049342"/>
    </source>
</evidence>
<dbReference type="GO" id="GO:0003958">
    <property type="term" value="F:NADPH-hemoprotein reductase activity"/>
    <property type="evidence" value="ECO:0007669"/>
    <property type="project" value="UniProtKB-UniRule"/>
</dbReference>
<dbReference type="AlphaFoldDB" id="A0A2T4U4T2"/>
<protein>
    <recommendedName>
        <fullName evidence="16">Bifunctional cytochrome P450/NADPH--P450 reductase</fullName>
    </recommendedName>
    <domain>
        <recommendedName>
            <fullName evidence="16">Cytochrome P450</fullName>
            <ecNumber evidence="16">1.14.14.1</ecNumber>
        </recommendedName>
    </domain>
    <domain>
        <recommendedName>
            <fullName evidence="16">NADPH--cytochrome P450 reductase</fullName>
            <ecNumber evidence="16">1.6.2.4</ecNumber>
        </recommendedName>
    </domain>
</protein>
<dbReference type="InterPro" id="IPR001709">
    <property type="entry name" value="Flavoprot_Pyr_Nucl_cyt_Rdtase"/>
</dbReference>
<dbReference type="PANTHER" id="PTHR19384:SF17">
    <property type="entry name" value="NADPH--CYTOCHROME P450 REDUCTASE"/>
    <property type="match status" value="1"/>
</dbReference>
<keyword evidence="13" id="KW-0511">Multifunctional enzyme</keyword>
<dbReference type="PIRSF" id="PIRSF000209">
    <property type="entry name" value="Bifunctional_P450_P450R"/>
    <property type="match status" value="1"/>
</dbReference>
<accession>A0A2T4U4T2</accession>
<evidence type="ECO:0000256" key="2">
    <source>
        <dbReference type="ARBA" id="ARBA00022448"/>
    </source>
</evidence>
<dbReference type="InterPro" id="IPR017972">
    <property type="entry name" value="Cyt_P450_CS"/>
</dbReference>
<keyword evidence="3 16" id="KW-0349">Heme</keyword>
<evidence type="ECO:0000256" key="12">
    <source>
        <dbReference type="ARBA" id="ARBA00023033"/>
    </source>
</evidence>
<feature type="compositionally biased region" description="Basic and acidic residues" evidence="18">
    <location>
        <begin position="1"/>
        <end position="11"/>
    </location>
</feature>
<evidence type="ECO:0000256" key="14">
    <source>
        <dbReference type="ARBA" id="ARBA00047827"/>
    </source>
</evidence>
<comment type="cofactor">
    <cofactor evidence="16">
        <name>FAD</name>
        <dbReference type="ChEBI" id="CHEBI:57692"/>
    </cofactor>
    <cofactor evidence="16">
        <name>FMN</name>
        <dbReference type="ChEBI" id="CHEBI:58210"/>
    </cofactor>
</comment>
<dbReference type="PRINTS" id="PR00369">
    <property type="entry name" value="FLAVODOXIN"/>
</dbReference>
<dbReference type="InterPro" id="IPR029039">
    <property type="entry name" value="Flavoprotein-like_sf"/>
</dbReference>
<keyword evidence="22" id="KW-1185">Reference proteome</keyword>
<dbReference type="OrthoDB" id="9789468at2"/>
<dbReference type="InterPro" id="IPR001128">
    <property type="entry name" value="Cyt_P450"/>
</dbReference>
<sequence length="1057" mass="121243">MTDKKRKEDLPQPRTYGPLMNLPQIDSHGPVQSFVKLADKYGPIFRMELPGRDTIYISSQKLVEEVCDEDRFDKNVWPPLQKARQFAGDGLFTSWTEEENWKKAHNILLPSFSQRAMQHYHDKMVDIALQLIQKWSRLNDDDSINVPEDMTRLTLDTIGLCGFNYRFNSFYTEKNHPFVHSMVEALDEAMSQLQRIDIQQKLSLQKKKEFNKHIDTMYELVDKLIEDRREADVPDKGDLLSRMLEGNDPQTGEKLDDENIRYQMITFLIAGHETTSGLLSFAIYYLMKNPEKHKKAQEEAETVLMDELPSYQQVRELKYVRMVLEETLRLWPTAPAFSLYAREDTTLADEYIINKGDSINVLLPKLHRDKEAWGENVEEFVPERFEDPSKVPENAYKPFGNGQRACIGQQFALHEATLVLGMILKEFDFVNYADYELEIKETLTLKPHDFTMKVAPRKEKEIKVPGQEKTAAEEKDEDLDAIAEKNHHGTPLLVLYGSQAGTAEGVARELADTGELQGFETEVSTLNGYKGSLPQEGLVLLVSASYNGKPTDNGEAFLSWLQETNDSLQGVKYAVFGCGDTNWASTYQKVPKQLDKYLEKNGAQRLHERGEGNASGDFEMDFNEWQEELWAVVLEEFDVALEEDVMNQKNKMDIEFVTGIAENAVAKTHLAKETEVLENKELQSEESNRFTRHLEIAVPPGLTYEEGDHIAIIPQNDRELVERALKRFDLNGNDKIEIEAQGRSAAHLPVGKPVSIYDVFSYSVELQEPATREQLKEMAETTTCPPHKKELEDLLEEDRYKEEIQGKNISMLDLLEKYEACELEFTRFLALLPALKPRYYSISSSPKKQPEKVSITVSVVRGKALSGEGEYRGTASNFLMNLKPGDDIVIFFRMQRSFRLPENPETPVVMVGPGTGVAPFRGFLQARDELLKNGQELGEAHLYFGSRHEQQDYLYDDELKEYEKRGAVKLHTAFSRMEEQPKTYVQDLMKENKEEIIELLAENGGHFYICGEGSKMAPQVENTLITSYSELKETSEEEAREWLDTLQEENRFVKDVW</sequence>
<dbReference type="SUPFAM" id="SSF63380">
    <property type="entry name" value="Riboflavin synthase domain-like"/>
    <property type="match status" value="1"/>
</dbReference>
<dbReference type="CDD" id="cd11068">
    <property type="entry name" value="CYP120A1"/>
    <property type="match status" value="1"/>
</dbReference>
<dbReference type="InterPro" id="IPR017938">
    <property type="entry name" value="Riboflavin_synthase-like_b-brl"/>
</dbReference>
<reference evidence="21 22" key="1">
    <citation type="submission" date="2018-03" db="EMBL/GenBank/DDBJ databases">
        <title>Alkalicoccus saliphilus sp. nov., isolated from a mineral pool.</title>
        <authorList>
            <person name="Zhao B."/>
        </authorList>
    </citation>
    <scope>NUCLEOTIDE SEQUENCE [LARGE SCALE GENOMIC DNA]</scope>
    <source>
        <strain evidence="21 22">6AG</strain>
    </source>
</reference>
<dbReference type="GO" id="GO:0020037">
    <property type="term" value="F:heme binding"/>
    <property type="evidence" value="ECO:0007669"/>
    <property type="project" value="UniProtKB-UniRule"/>
</dbReference>
<dbReference type="InterPro" id="IPR023206">
    <property type="entry name" value="Bifunctional_P450_P450_red"/>
</dbReference>
<dbReference type="EC" id="1.6.2.4" evidence="16"/>
<dbReference type="GO" id="GO:0005829">
    <property type="term" value="C:cytosol"/>
    <property type="evidence" value="ECO:0007669"/>
    <property type="project" value="TreeGrafter"/>
</dbReference>
<dbReference type="InterPro" id="IPR008254">
    <property type="entry name" value="Flavodoxin/NO_synth"/>
</dbReference>
<evidence type="ECO:0000256" key="9">
    <source>
        <dbReference type="ARBA" id="ARBA00022982"/>
    </source>
</evidence>
<dbReference type="FunFam" id="1.20.990.10:FF:000011">
    <property type="entry name" value="Bifunctional cytochrome P450/NADPH--P450 reductase"/>
    <property type="match status" value="1"/>
</dbReference>
<keyword evidence="11 16" id="KW-0408">Iron</keyword>
<dbReference type="Gene3D" id="1.20.990.10">
    <property type="entry name" value="NADPH-cytochrome p450 Reductase, Chain A, domain 3"/>
    <property type="match status" value="1"/>
</dbReference>
<evidence type="ECO:0000313" key="21">
    <source>
        <dbReference type="EMBL" id="PTL38411.1"/>
    </source>
</evidence>
<feature type="binding site" description="axial binding residue" evidence="17">
    <location>
        <position position="406"/>
    </location>
    <ligand>
        <name>heme</name>
        <dbReference type="ChEBI" id="CHEBI:30413"/>
    </ligand>
    <ligandPart>
        <name>Fe</name>
        <dbReference type="ChEBI" id="CHEBI:18248"/>
    </ligandPart>
</feature>
<dbReference type="Pfam" id="PF00175">
    <property type="entry name" value="NAD_binding_1"/>
    <property type="match status" value="1"/>
</dbReference>
<evidence type="ECO:0000256" key="1">
    <source>
        <dbReference type="ARBA" id="ARBA00010018"/>
    </source>
</evidence>
<evidence type="ECO:0000256" key="3">
    <source>
        <dbReference type="ARBA" id="ARBA00022617"/>
    </source>
</evidence>
<dbReference type="CDD" id="cd06206">
    <property type="entry name" value="bifunctional_CYPOR"/>
    <property type="match status" value="1"/>
</dbReference>
<organism evidence="21 22">
    <name type="scientific">Alkalicoccus saliphilus</name>
    <dbReference type="NCBI Taxonomy" id="200989"/>
    <lineage>
        <taxon>Bacteria</taxon>
        <taxon>Bacillati</taxon>
        <taxon>Bacillota</taxon>
        <taxon>Bacilli</taxon>
        <taxon>Bacillales</taxon>
        <taxon>Bacillaceae</taxon>
        <taxon>Alkalicoccus</taxon>
    </lineage>
</organism>
<evidence type="ECO:0000256" key="16">
    <source>
        <dbReference type="PIRNR" id="PIRNR000209"/>
    </source>
</evidence>
<evidence type="ECO:0000256" key="4">
    <source>
        <dbReference type="ARBA" id="ARBA00022630"/>
    </source>
</evidence>
<evidence type="ECO:0000256" key="17">
    <source>
        <dbReference type="PIRSR" id="PIRSR000209-1"/>
    </source>
</evidence>
<dbReference type="InterPro" id="IPR023173">
    <property type="entry name" value="NADPH_Cyt_P450_Rdtase_alpha"/>
</dbReference>
<comment type="function">
    <text evidence="16">Functions as a fatty acid monooxygenase.</text>
</comment>
<evidence type="ECO:0000256" key="6">
    <source>
        <dbReference type="ARBA" id="ARBA00022723"/>
    </source>
</evidence>
<evidence type="ECO:0000256" key="7">
    <source>
        <dbReference type="ARBA" id="ARBA00022827"/>
    </source>
</evidence>
<comment type="similarity">
    <text evidence="1 16">In the N-terminal section; belongs to the cytochrome P450 family.</text>
</comment>
<keyword evidence="7 16" id="KW-0274">FAD</keyword>
<dbReference type="PROSITE" id="PS00086">
    <property type="entry name" value="CYTOCHROME_P450"/>
    <property type="match status" value="1"/>
</dbReference>
<gene>
    <name evidence="21" type="ORF">C6Y45_11680</name>
</gene>
<evidence type="ECO:0000313" key="22">
    <source>
        <dbReference type="Proteomes" id="UP000240509"/>
    </source>
</evidence>
<feature type="domain" description="Flavodoxin-like" evidence="19">
    <location>
        <begin position="492"/>
        <end position="630"/>
    </location>
</feature>
<keyword evidence="9 16" id="KW-0249">Electron transport</keyword>
<dbReference type="Gene3D" id="3.40.50.360">
    <property type="match status" value="1"/>
</dbReference>
<evidence type="ECO:0000259" key="20">
    <source>
        <dbReference type="PROSITE" id="PS51384"/>
    </source>
</evidence>
<comment type="cofactor">
    <cofactor evidence="16 17">
        <name>heme</name>
        <dbReference type="ChEBI" id="CHEBI:30413"/>
    </cofactor>
</comment>
<dbReference type="PANTHER" id="PTHR19384">
    <property type="entry name" value="NITRIC OXIDE SYNTHASE-RELATED"/>
    <property type="match status" value="1"/>
</dbReference>
<dbReference type="GO" id="GO:0010181">
    <property type="term" value="F:FMN binding"/>
    <property type="evidence" value="ECO:0007669"/>
    <property type="project" value="UniProtKB-UniRule"/>
</dbReference>
<dbReference type="InterPro" id="IPR001433">
    <property type="entry name" value="OxRdtase_FAD/NAD-bd"/>
</dbReference>